<feature type="compositionally biased region" description="Basic residues" evidence="12">
    <location>
        <begin position="580"/>
        <end position="592"/>
    </location>
</feature>
<keyword evidence="15" id="KW-1185">Reference proteome</keyword>
<evidence type="ECO:0000256" key="3">
    <source>
        <dbReference type="ARBA" id="ARBA00022461"/>
    </source>
</evidence>
<evidence type="ECO:0000256" key="11">
    <source>
        <dbReference type="RuleBase" id="RU000679"/>
    </source>
</evidence>
<protein>
    <recommendedName>
        <fullName evidence="16">FMRFamide-activated amiloride-sensitive sodium channel</fullName>
    </recommendedName>
</protein>
<keyword evidence="2 11" id="KW-0813">Transport</keyword>
<keyword evidence="4 11" id="KW-0812">Transmembrane</keyword>
<evidence type="ECO:0000256" key="2">
    <source>
        <dbReference type="ARBA" id="ARBA00022448"/>
    </source>
</evidence>
<dbReference type="Pfam" id="PF00858">
    <property type="entry name" value="ASC"/>
    <property type="match status" value="1"/>
</dbReference>
<proteinExistence type="inferred from homology"/>
<sequence length="617" mass="70769">MAEDQNKEETPTYKQELLRFCQTTTIRGVPRIVNAKHKGIRSVWLAFVIILFMGLFTCMILLARQYFDYDVIHPPRVLRDTPSPFPSITLCNLRPISTAGIKRIKELRFRDPRAFARNVNNFAAGLYYYRNRSHDYEIISNAISMGGYLESLPKDYSYSLGHMKNESVIQCMIQFQEGSSIIADYCERVGRWRRILHALYLNCHTLDVDPNISHRAVSLELFSYLNERHDEVICHDCFAADIKSQLSGAVIVVHSAQTYPEINKEGINVQPGTLTEIKFKAIENIQKEPPYGRCDRDTKTEIPSHDGASYAYSEYGCRMYTIQDEINKKCNCNAIEFPIVNGDLPFCMSMVDFVKEDMCNHEQMVKSVQMPNSTEPSNEFLVCEQQLNTAREKLICKSQVTGEYQGDVVPACTLPCSFYSYETDRSTSTWPTKSWQLAWLNTSIGRTVLQMSEMSEYRRALELLNQSSDVNKTTTREILRILEQNNALERNLLAITVVRPNWNLHKVAEKEVLSLTSFLSQTGGLLSIWIGLTMICVVEILELIINCCYVFMFKRRENQEHRISSKELASPQIQTPPPKNSKRMKHNNKKKSNQNNKDKAVPNSVVVPLGEYEDTAD</sequence>
<keyword evidence="5 13" id="KW-1133">Transmembrane helix</keyword>
<keyword evidence="7 11" id="KW-0406">Ion transport</keyword>
<dbReference type="Gene3D" id="1.10.287.770">
    <property type="entry name" value="YojJ-like"/>
    <property type="match status" value="1"/>
</dbReference>
<evidence type="ECO:0000256" key="1">
    <source>
        <dbReference type="ARBA" id="ARBA00004141"/>
    </source>
</evidence>
<evidence type="ECO:0000313" key="14">
    <source>
        <dbReference type="EMBL" id="VUZ42249.1"/>
    </source>
</evidence>
<accession>A0A564Y5L5</accession>
<comment type="similarity">
    <text evidence="11">Belongs to the amiloride-sensitive sodium channel (TC 1.A.6) family.</text>
</comment>
<keyword evidence="8 13" id="KW-0472">Membrane</keyword>
<keyword evidence="10 11" id="KW-0407">Ion channel</keyword>
<evidence type="ECO:0000313" key="15">
    <source>
        <dbReference type="Proteomes" id="UP000321570"/>
    </source>
</evidence>
<organism evidence="14 15">
    <name type="scientific">Hymenolepis diminuta</name>
    <name type="common">Rat tapeworm</name>
    <dbReference type="NCBI Taxonomy" id="6216"/>
    <lineage>
        <taxon>Eukaryota</taxon>
        <taxon>Metazoa</taxon>
        <taxon>Spiralia</taxon>
        <taxon>Lophotrochozoa</taxon>
        <taxon>Platyhelminthes</taxon>
        <taxon>Cestoda</taxon>
        <taxon>Eucestoda</taxon>
        <taxon>Cyclophyllidea</taxon>
        <taxon>Hymenolepididae</taxon>
        <taxon>Hymenolepis</taxon>
    </lineage>
</organism>
<evidence type="ECO:0000256" key="9">
    <source>
        <dbReference type="ARBA" id="ARBA00023201"/>
    </source>
</evidence>
<dbReference type="PANTHER" id="PTHR11690">
    <property type="entry name" value="AMILORIDE-SENSITIVE SODIUM CHANNEL-RELATED"/>
    <property type="match status" value="1"/>
</dbReference>
<comment type="subcellular location">
    <subcellularLocation>
        <location evidence="1">Membrane</location>
        <topology evidence="1">Multi-pass membrane protein</topology>
    </subcellularLocation>
</comment>
<dbReference type="PRINTS" id="PR01078">
    <property type="entry name" value="AMINACHANNEL"/>
</dbReference>
<feature type="region of interest" description="Disordered" evidence="12">
    <location>
        <begin position="563"/>
        <end position="617"/>
    </location>
</feature>
<dbReference type="InterPro" id="IPR001873">
    <property type="entry name" value="ENaC"/>
</dbReference>
<dbReference type="PANTHER" id="PTHR11690:SF248">
    <property type="entry name" value="PICKPOCKET 17, ISOFORM A"/>
    <property type="match status" value="1"/>
</dbReference>
<evidence type="ECO:0000256" key="13">
    <source>
        <dbReference type="SAM" id="Phobius"/>
    </source>
</evidence>
<evidence type="ECO:0000256" key="5">
    <source>
        <dbReference type="ARBA" id="ARBA00022989"/>
    </source>
</evidence>
<evidence type="ECO:0000256" key="8">
    <source>
        <dbReference type="ARBA" id="ARBA00023136"/>
    </source>
</evidence>
<dbReference type="AlphaFoldDB" id="A0A564Y5L5"/>
<feature type="transmembrane region" description="Helical" evidence="13">
    <location>
        <begin position="526"/>
        <end position="552"/>
    </location>
</feature>
<dbReference type="Gene3D" id="2.60.470.10">
    <property type="entry name" value="Acid-sensing ion channels like domains"/>
    <property type="match status" value="1"/>
</dbReference>
<gene>
    <name evidence="14" type="ORF">WMSIL1_LOCUS2931</name>
</gene>
<keyword evidence="9 11" id="KW-0739">Sodium transport</keyword>
<evidence type="ECO:0000256" key="4">
    <source>
        <dbReference type="ARBA" id="ARBA00022692"/>
    </source>
</evidence>
<keyword evidence="3 11" id="KW-0894">Sodium channel</keyword>
<feature type="transmembrane region" description="Helical" evidence="13">
    <location>
        <begin position="43"/>
        <end position="63"/>
    </location>
</feature>
<dbReference type="Proteomes" id="UP000321570">
    <property type="component" value="Unassembled WGS sequence"/>
</dbReference>
<dbReference type="GO" id="GO:0005886">
    <property type="term" value="C:plasma membrane"/>
    <property type="evidence" value="ECO:0007669"/>
    <property type="project" value="TreeGrafter"/>
</dbReference>
<evidence type="ECO:0000256" key="10">
    <source>
        <dbReference type="ARBA" id="ARBA00023303"/>
    </source>
</evidence>
<evidence type="ECO:0000256" key="6">
    <source>
        <dbReference type="ARBA" id="ARBA00023053"/>
    </source>
</evidence>
<evidence type="ECO:0008006" key="16">
    <source>
        <dbReference type="Google" id="ProtNLM"/>
    </source>
</evidence>
<evidence type="ECO:0000256" key="7">
    <source>
        <dbReference type="ARBA" id="ARBA00023065"/>
    </source>
</evidence>
<dbReference type="EMBL" id="CABIJS010000088">
    <property type="protein sequence ID" value="VUZ42249.1"/>
    <property type="molecule type" value="Genomic_DNA"/>
</dbReference>
<keyword evidence="6" id="KW-0915">Sodium</keyword>
<name>A0A564Y5L5_HYMDI</name>
<dbReference type="GO" id="GO:0015280">
    <property type="term" value="F:ligand-gated sodium channel activity"/>
    <property type="evidence" value="ECO:0007669"/>
    <property type="project" value="TreeGrafter"/>
</dbReference>
<evidence type="ECO:0000256" key="12">
    <source>
        <dbReference type="SAM" id="MobiDB-lite"/>
    </source>
</evidence>
<reference evidence="14 15" key="1">
    <citation type="submission" date="2019-07" db="EMBL/GenBank/DDBJ databases">
        <authorList>
            <person name="Jastrzebski P J."/>
            <person name="Paukszto L."/>
            <person name="Jastrzebski P J."/>
        </authorList>
    </citation>
    <scope>NUCLEOTIDE SEQUENCE [LARGE SCALE GENOMIC DNA]</scope>
    <source>
        <strain evidence="14 15">WMS-il1</strain>
    </source>
</reference>